<dbReference type="SUPFAM" id="SSF118310">
    <property type="entry name" value="AN1-like Zinc finger"/>
    <property type="match status" value="2"/>
</dbReference>
<dbReference type="Pfam" id="PF25327">
    <property type="entry name" value="UBL_ZFAND1"/>
    <property type="match status" value="1"/>
</dbReference>
<dbReference type="OrthoDB" id="431929at2759"/>
<evidence type="ECO:0000256" key="4">
    <source>
        <dbReference type="PROSITE-ProRule" id="PRU00449"/>
    </source>
</evidence>
<dbReference type="InterPro" id="IPR057358">
    <property type="entry name" value="UBL_ZFAND1-like"/>
</dbReference>
<protein>
    <recommendedName>
        <fullName evidence="5">AN1-type domain-containing protein</fullName>
    </recommendedName>
</protein>
<evidence type="ECO:0000256" key="3">
    <source>
        <dbReference type="ARBA" id="ARBA00022833"/>
    </source>
</evidence>
<evidence type="ECO:0000313" key="7">
    <source>
        <dbReference type="Proteomes" id="UP000250140"/>
    </source>
</evidence>
<dbReference type="InterPro" id="IPR035896">
    <property type="entry name" value="AN1-like_Znf"/>
</dbReference>
<accession>A0A8E2JU95</accession>
<evidence type="ECO:0000256" key="2">
    <source>
        <dbReference type="ARBA" id="ARBA00022771"/>
    </source>
</evidence>
<dbReference type="GO" id="GO:0008270">
    <property type="term" value="F:zinc ion binding"/>
    <property type="evidence" value="ECO:0007669"/>
    <property type="project" value="UniProtKB-KW"/>
</dbReference>
<keyword evidence="1" id="KW-0479">Metal-binding</keyword>
<keyword evidence="2 4" id="KW-0863">Zinc-finger</keyword>
<keyword evidence="3" id="KW-0862">Zinc</keyword>
<proteinExistence type="predicted"/>
<evidence type="ECO:0000313" key="6">
    <source>
        <dbReference type="EMBL" id="OCL09839.1"/>
    </source>
</evidence>
<dbReference type="GO" id="GO:0005737">
    <property type="term" value="C:cytoplasm"/>
    <property type="evidence" value="ECO:0007669"/>
    <property type="project" value="TreeGrafter"/>
</dbReference>
<feature type="domain" description="AN1-type" evidence="5">
    <location>
        <begin position="24"/>
        <end position="72"/>
    </location>
</feature>
<dbReference type="InterPro" id="IPR000058">
    <property type="entry name" value="Znf_AN1"/>
</dbReference>
<dbReference type="PANTHER" id="PTHR14677">
    <property type="entry name" value="ARSENITE INDUCUBLE RNA ASSOCIATED PROTEIN AIP-1-RELATED"/>
    <property type="match status" value="1"/>
</dbReference>
<dbReference type="Proteomes" id="UP000250140">
    <property type="component" value="Unassembled WGS sequence"/>
</dbReference>
<dbReference type="PROSITE" id="PS51039">
    <property type="entry name" value="ZF_AN1"/>
    <property type="match status" value="1"/>
</dbReference>
<organism evidence="6 7">
    <name type="scientific">Glonium stellatum</name>
    <dbReference type="NCBI Taxonomy" id="574774"/>
    <lineage>
        <taxon>Eukaryota</taxon>
        <taxon>Fungi</taxon>
        <taxon>Dikarya</taxon>
        <taxon>Ascomycota</taxon>
        <taxon>Pezizomycotina</taxon>
        <taxon>Dothideomycetes</taxon>
        <taxon>Pleosporomycetidae</taxon>
        <taxon>Gloniales</taxon>
        <taxon>Gloniaceae</taxon>
        <taxon>Glonium</taxon>
    </lineage>
</organism>
<gene>
    <name evidence="6" type="ORF">AOQ84DRAFT_11703</name>
</gene>
<dbReference type="EMBL" id="KV749353">
    <property type="protein sequence ID" value="OCL09839.1"/>
    <property type="molecule type" value="Genomic_DNA"/>
</dbReference>
<keyword evidence="7" id="KW-1185">Reference proteome</keyword>
<dbReference type="PANTHER" id="PTHR14677:SF40">
    <property type="entry name" value="CDC48-ASSOCIATED UBIQUITIN-LIKE_ZINC FINGER PROTEIN 1"/>
    <property type="match status" value="1"/>
</dbReference>
<evidence type="ECO:0000256" key="1">
    <source>
        <dbReference type="ARBA" id="ARBA00022723"/>
    </source>
</evidence>
<dbReference type="Pfam" id="PF01428">
    <property type="entry name" value="zf-AN1"/>
    <property type="match status" value="2"/>
</dbReference>
<dbReference type="Gene3D" id="4.10.1110.10">
    <property type="entry name" value="AN1-like Zinc finger"/>
    <property type="match status" value="2"/>
</dbReference>
<name>A0A8E2JU95_9PEZI</name>
<evidence type="ECO:0000259" key="5">
    <source>
        <dbReference type="PROSITE" id="PS51039"/>
    </source>
</evidence>
<reference evidence="6 7" key="1">
    <citation type="journal article" date="2016" name="Nat. Commun.">
        <title>Ectomycorrhizal ecology is imprinted in the genome of the dominant symbiotic fungus Cenococcum geophilum.</title>
        <authorList>
            <consortium name="DOE Joint Genome Institute"/>
            <person name="Peter M."/>
            <person name="Kohler A."/>
            <person name="Ohm R.A."/>
            <person name="Kuo A."/>
            <person name="Krutzmann J."/>
            <person name="Morin E."/>
            <person name="Arend M."/>
            <person name="Barry K.W."/>
            <person name="Binder M."/>
            <person name="Choi C."/>
            <person name="Clum A."/>
            <person name="Copeland A."/>
            <person name="Grisel N."/>
            <person name="Haridas S."/>
            <person name="Kipfer T."/>
            <person name="LaButti K."/>
            <person name="Lindquist E."/>
            <person name="Lipzen A."/>
            <person name="Maire R."/>
            <person name="Meier B."/>
            <person name="Mihaltcheva S."/>
            <person name="Molinier V."/>
            <person name="Murat C."/>
            <person name="Poggeler S."/>
            <person name="Quandt C.A."/>
            <person name="Sperisen C."/>
            <person name="Tritt A."/>
            <person name="Tisserant E."/>
            <person name="Crous P.W."/>
            <person name="Henrissat B."/>
            <person name="Nehls U."/>
            <person name="Egli S."/>
            <person name="Spatafora J.W."/>
            <person name="Grigoriev I.V."/>
            <person name="Martin F.M."/>
        </authorList>
    </citation>
    <scope>NUCLEOTIDE SEQUENCE [LARGE SCALE GENOMIC DNA]</scope>
    <source>
        <strain evidence="6 7">CBS 207.34</strain>
    </source>
</reference>
<dbReference type="AlphaFoldDB" id="A0A8E2JU95"/>
<dbReference type="SMART" id="SM00154">
    <property type="entry name" value="ZnF_AN1"/>
    <property type="match status" value="2"/>
</dbReference>
<sequence length="309" mass="34038">MASTASSANHGSESYTSMSQGDVEAIGRHCQLSECHRLDFLPFRCESCRGTYCLDHRTETAHSCRKAGTWARGQIERTSTNYRPTEKPSLLNHDQQCSSPSCSTLINTALVPGVHCPTCNRQYCLKHRMAEEHACKTLTPLGARASVAQPKSQFARQALNKLKEFNKVAAKITLPKSSSSKQQTRENPIVTLNKLKQAAKGEASIPQDKRLYLYVEASADTTTAKFPTGKFFYNKEWSVGRVLDAAAKALQVENVNNRGGGEEERLRVFHVEAGRLLDFNEKLGTACQNGNTIVLLRGVGPPIPDLIEA</sequence>